<protein>
    <submittedName>
        <fullName evidence="3">Reverse transcriptase domain, reverse transcriptase zinc-binding domain protein</fullName>
    </submittedName>
</protein>
<organism evidence="3">
    <name type="scientific">Tanacetum cinerariifolium</name>
    <name type="common">Dalmatian daisy</name>
    <name type="synonym">Chrysanthemum cinerariifolium</name>
    <dbReference type="NCBI Taxonomy" id="118510"/>
    <lineage>
        <taxon>Eukaryota</taxon>
        <taxon>Viridiplantae</taxon>
        <taxon>Streptophyta</taxon>
        <taxon>Embryophyta</taxon>
        <taxon>Tracheophyta</taxon>
        <taxon>Spermatophyta</taxon>
        <taxon>Magnoliopsida</taxon>
        <taxon>eudicotyledons</taxon>
        <taxon>Gunneridae</taxon>
        <taxon>Pentapetalae</taxon>
        <taxon>asterids</taxon>
        <taxon>campanulids</taxon>
        <taxon>Asterales</taxon>
        <taxon>Asteraceae</taxon>
        <taxon>Asteroideae</taxon>
        <taxon>Anthemideae</taxon>
        <taxon>Anthemidinae</taxon>
        <taxon>Tanacetum</taxon>
    </lineage>
</organism>
<dbReference type="SUPFAM" id="SSF54001">
    <property type="entry name" value="Cysteine proteinases"/>
    <property type="match status" value="1"/>
</dbReference>
<keyword evidence="3" id="KW-0808">Transferase</keyword>
<dbReference type="PANTHER" id="PTHR33116">
    <property type="entry name" value="REVERSE TRANSCRIPTASE ZINC-BINDING DOMAIN-CONTAINING PROTEIN-RELATED-RELATED"/>
    <property type="match status" value="1"/>
</dbReference>
<dbReference type="InterPro" id="IPR038765">
    <property type="entry name" value="Papain-like_cys_pep_sf"/>
</dbReference>
<evidence type="ECO:0000256" key="2">
    <source>
        <dbReference type="SAM" id="MobiDB-lite"/>
    </source>
</evidence>
<evidence type="ECO:0000313" key="3">
    <source>
        <dbReference type="EMBL" id="GEU41790.1"/>
    </source>
</evidence>
<dbReference type="Gene3D" id="3.40.395.10">
    <property type="entry name" value="Adenoviral Proteinase, Chain A"/>
    <property type="match status" value="1"/>
</dbReference>
<keyword evidence="3" id="KW-0695">RNA-directed DNA polymerase</keyword>
<feature type="region of interest" description="Disordered" evidence="2">
    <location>
        <begin position="447"/>
        <end position="469"/>
    </location>
</feature>
<feature type="compositionally biased region" description="Basic residues" evidence="2">
    <location>
        <begin position="456"/>
        <end position="467"/>
    </location>
</feature>
<proteinExistence type="predicted"/>
<sequence length="718" mass="82192">MSCIKAWRLVVEKFKNRLADWKVGSISFEGRLTLVKSVLGSFPLYYFLLFRVPSSVINNLEGIRQDFVLGDWFKMERDNLWVMVIKSVYEENKGLSRCGKEGCESSDRGGWRNIIKVGRNIDKTGWWRKEGGLLRVFRCGNGSGLESLVGEWKLNEEGGFTVKKLICILEDRILDVDNAGEDTIWLKLVPKKVPRVLVTCRSQQLEVEGDKNKNVPLYYYITDNIKIQFGREEFCLVIGLMFGVENLADYNDGELPIPFRRRVFPSSLDGEHITGVKGKRRIPDWLLRLTNDRVGKYVCHKIDTRRDRGSIKLNSIDNLRNKKEILKNKKEILRKLEKEADHQETYEKVHKFMEDMNIDPGGPLSFQKHLNNNSFFNIGTPTNWQTPMSSQPGSSNCQSPIPSHMGNPILQPPIGRHHDVTGLFDQNILNPKRRERRPSIYKQSPYMEQPHSTVLPKKRGNKTKNNVKKSNLSSLNLGNALDDDNEGGDDVMFLGAKFTGWLSGEHMNSWMELLIETDQHGIGTLDGSTRPYPTWNDVNWVFMPIHVGGNHWVTGEIDLPNSHVYVFVLKECICDNPNFLFISNSHDAIALAVENEFPLAFHVPDAYKKLCEAGPQRWSRVHFPLARYNYMTWNSVESVNVRSVIYRKESVLKVSSSSIRSSNVIALDSPYLLVLITGTSQSRQHVDTSLIHLESHKLPTAELFDVDSGRISIHHYEY</sequence>
<keyword evidence="3" id="KW-0548">Nucleotidyltransferase</keyword>
<accession>A0A6L2JYM9</accession>
<comment type="caution">
    <text evidence="3">The sequence shown here is derived from an EMBL/GenBank/DDBJ whole genome shotgun (WGS) entry which is preliminary data.</text>
</comment>
<feature type="coiled-coil region" evidence="1">
    <location>
        <begin position="316"/>
        <end position="346"/>
    </location>
</feature>
<dbReference type="GO" id="GO:0003964">
    <property type="term" value="F:RNA-directed DNA polymerase activity"/>
    <property type="evidence" value="ECO:0007669"/>
    <property type="project" value="UniProtKB-KW"/>
</dbReference>
<name>A0A6L2JYM9_TANCI</name>
<gene>
    <name evidence="3" type="ORF">Tci_013768</name>
</gene>
<dbReference type="EMBL" id="BKCJ010001483">
    <property type="protein sequence ID" value="GEU41790.1"/>
    <property type="molecule type" value="Genomic_DNA"/>
</dbReference>
<evidence type="ECO:0000256" key="1">
    <source>
        <dbReference type="SAM" id="Coils"/>
    </source>
</evidence>
<dbReference type="PANTHER" id="PTHR33116:SF78">
    <property type="entry name" value="OS12G0587133 PROTEIN"/>
    <property type="match status" value="1"/>
</dbReference>
<dbReference type="AlphaFoldDB" id="A0A6L2JYM9"/>
<keyword evidence="1" id="KW-0175">Coiled coil</keyword>
<reference evidence="3" key="1">
    <citation type="journal article" date="2019" name="Sci. Rep.">
        <title>Draft genome of Tanacetum cinerariifolium, the natural source of mosquito coil.</title>
        <authorList>
            <person name="Yamashiro T."/>
            <person name="Shiraishi A."/>
            <person name="Satake H."/>
            <person name="Nakayama K."/>
        </authorList>
    </citation>
    <scope>NUCLEOTIDE SEQUENCE</scope>
</reference>